<dbReference type="AlphaFoldDB" id="A0A8S9GJD0"/>
<reference evidence="1" key="1">
    <citation type="submission" date="2019-12" db="EMBL/GenBank/DDBJ databases">
        <title>Genome sequencing and annotation of Brassica cretica.</title>
        <authorList>
            <person name="Studholme D.J."/>
            <person name="Sarris P.F."/>
        </authorList>
    </citation>
    <scope>NUCLEOTIDE SEQUENCE</scope>
    <source>
        <strain evidence="1">PFS-102/07</strain>
        <tissue evidence="1">Leaf</tissue>
    </source>
</reference>
<name>A0A8S9GJD0_BRACR</name>
<dbReference type="EMBL" id="QGKY02001925">
    <property type="protein sequence ID" value="KAF2545963.1"/>
    <property type="molecule type" value="Genomic_DNA"/>
</dbReference>
<comment type="caution">
    <text evidence="1">The sequence shown here is derived from an EMBL/GenBank/DDBJ whole genome shotgun (WGS) entry which is preliminary data.</text>
</comment>
<sequence>MAPDACTATPRALHVLQHGQDSCRAPPLLPDVSLHDWNSCKAPQLHVLLPCPATPRASVDTQLAGQLTPRFEHSHQATSCFSVNSLHYNLDGNISRASGFSETYYRIPKLGFRPISGFPVVLRSHRALFPSYLIPVLLNFRPASNAFEIIFR</sequence>
<organism evidence="1">
    <name type="scientific">Brassica cretica</name>
    <name type="common">Mustard</name>
    <dbReference type="NCBI Taxonomy" id="69181"/>
    <lineage>
        <taxon>Eukaryota</taxon>
        <taxon>Viridiplantae</taxon>
        <taxon>Streptophyta</taxon>
        <taxon>Embryophyta</taxon>
        <taxon>Tracheophyta</taxon>
        <taxon>Spermatophyta</taxon>
        <taxon>Magnoliopsida</taxon>
        <taxon>eudicotyledons</taxon>
        <taxon>Gunneridae</taxon>
        <taxon>Pentapetalae</taxon>
        <taxon>rosids</taxon>
        <taxon>malvids</taxon>
        <taxon>Brassicales</taxon>
        <taxon>Brassicaceae</taxon>
        <taxon>Brassiceae</taxon>
        <taxon>Brassica</taxon>
    </lineage>
</organism>
<accession>A0A8S9GJD0</accession>
<evidence type="ECO:0000313" key="1">
    <source>
        <dbReference type="EMBL" id="KAF2545963.1"/>
    </source>
</evidence>
<protein>
    <submittedName>
        <fullName evidence="1">Uncharacterized protein</fullName>
    </submittedName>
</protein>
<gene>
    <name evidence="1" type="ORF">F2Q70_00020463</name>
</gene>
<proteinExistence type="predicted"/>